<keyword evidence="1 2" id="KW-0808">Transferase</keyword>
<sequence>MSDPDKPLSGLLVIAVEQAVAAPTCTVRLADAGARVIKVEREGGETARHYDRAVHGTSAYFAWLNRGKESAVLDLKAGADLALLERMVARADVFIQNLAPGASARMGFGAADLVARHPRLIAVDIVGYGQDTAYREMKAYDLLVQAESGICSVTGSPEAPAKVGVSIADVGTGMTAHAAVLEALIARGISGRGKAIEIAMFDVMADWMTVPTLYWQMQCRDTPRCGLQHAIIHPYGAVDCRDGQVCVAVQAPAEWPRFCAQVLQRPELATDPRFADNPARVENRAALQAIMDEVFGALTRAEALARLQAAGLPFGNVSTVADMPGHPARRQVTVPMPAGAPASDFPCTAPPLHPRMVPGPLPALGEHTDRIRAEFAA</sequence>
<dbReference type="SUPFAM" id="SSF89796">
    <property type="entry name" value="CoA-transferase family III (CaiB/BaiF)"/>
    <property type="match status" value="1"/>
</dbReference>
<dbReference type="GO" id="GO:0016740">
    <property type="term" value="F:transferase activity"/>
    <property type="evidence" value="ECO:0007669"/>
    <property type="project" value="UniProtKB-KW"/>
</dbReference>
<dbReference type="Pfam" id="PF02515">
    <property type="entry name" value="CoA_transf_3"/>
    <property type="match status" value="1"/>
</dbReference>
<dbReference type="Gene3D" id="3.40.50.10540">
    <property type="entry name" value="Crotonobetainyl-coa:carnitine coa-transferase, domain 1"/>
    <property type="match status" value="1"/>
</dbReference>
<dbReference type="PANTHER" id="PTHR48207">
    <property type="entry name" value="SUCCINATE--HYDROXYMETHYLGLUTARATE COA-TRANSFERASE"/>
    <property type="match status" value="1"/>
</dbReference>
<evidence type="ECO:0000313" key="2">
    <source>
        <dbReference type="EMBL" id="MFC3225778.1"/>
    </source>
</evidence>
<proteinExistence type="predicted"/>
<comment type="caution">
    <text evidence="2">The sequence shown here is derived from an EMBL/GenBank/DDBJ whole genome shotgun (WGS) entry which is preliminary data.</text>
</comment>
<accession>A0ABV7KTW1</accession>
<dbReference type="Proteomes" id="UP001595528">
    <property type="component" value="Unassembled WGS sequence"/>
</dbReference>
<dbReference type="InterPro" id="IPR003673">
    <property type="entry name" value="CoA-Trfase_fam_III"/>
</dbReference>
<dbReference type="EMBL" id="JBHRTR010000004">
    <property type="protein sequence ID" value="MFC3225778.1"/>
    <property type="molecule type" value="Genomic_DNA"/>
</dbReference>
<organism evidence="2 3">
    <name type="scientific">Marinibaculum pumilum</name>
    <dbReference type="NCBI Taxonomy" id="1766165"/>
    <lineage>
        <taxon>Bacteria</taxon>
        <taxon>Pseudomonadati</taxon>
        <taxon>Pseudomonadota</taxon>
        <taxon>Alphaproteobacteria</taxon>
        <taxon>Rhodospirillales</taxon>
        <taxon>Rhodospirillaceae</taxon>
        <taxon>Marinibaculum</taxon>
    </lineage>
</organism>
<dbReference type="InterPro" id="IPR050483">
    <property type="entry name" value="CoA-transferase_III_domain"/>
</dbReference>
<reference evidence="3" key="1">
    <citation type="journal article" date="2019" name="Int. J. Syst. Evol. Microbiol.">
        <title>The Global Catalogue of Microorganisms (GCM) 10K type strain sequencing project: providing services to taxonomists for standard genome sequencing and annotation.</title>
        <authorList>
            <consortium name="The Broad Institute Genomics Platform"/>
            <consortium name="The Broad Institute Genome Sequencing Center for Infectious Disease"/>
            <person name="Wu L."/>
            <person name="Ma J."/>
        </authorList>
    </citation>
    <scope>NUCLEOTIDE SEQUENCE [LARGE SCALE GENOMIC DNA]</scope>
    <source>
        <strain evidence="3">KCTC 42964</strain>
    </source>
</reference>
<dbReference type="RefSeq" id="WP_379897510.1">
    <property type="nucleotide sequence ID" value="NZ_JBHRTR010000004.1"/>
</dbReference>
<evidence type="ECO:0000256" key="1">
    <source>
        <dbReference type="ARBA" id="ARBA00022679"/>
    </source>
</evidence>
<keyword evidence="3" id="KW-1185">Reference proteome</keyword>
<dbReference type="PANTHER" id="PTHR48207:SF3">
    <property type="entry name" value="SUCCINATE--HYDROXYMETHYLGLUTARATE COA-TRANSFERASE"/>
    <property type="match status" value="1"/>
</dbReference>
<evidence type="ECO:0000313" key="3">
    <source>
        <dbReference type="Proteomes" id="UP001595528"/>
    </source>
</evidence>
<protein>
    <submittedName>
        <fullName evidence="2">CaiB/BaiF CoA transferase family protein</fullName>
    </submittedName>
</protein>
<dbReference type="InterPro" id="IPR044855">
    <property type="entry name" value="CoA-Trfase_III_dom3_sf"/>
</dbReference>
<gene>
    <name evidence="2" type="ORF">ACFOGJ_00950</name>
</gene>
<dbReference type="InterPro" id="IPR023606">
    <property type="entry name" value="CoA-Trfase_III_dom_1_sf"/>
</dbReference>
<dbReference type="Gene3D" id="3.30.1540.10">
    <property type="entry name" value="formyl-coa transferase, domain 3"/>
    <property type="match status" value="1"/>
</dbReference>
<name>A0ABV7KTW1_9PROT</name>